<keyword evidence="3" id="KW-1185">Reference proteome</keyword>
<dbReference type="Proteomes" id="UP000031737">
    <property type="component" value="Unassembled WGS sequence"/>
</dbReference>
<evidence type="ECO:0000313" key="3">
    <source>
        <dbReference type="Proteomes" id="UP000031737"/>
    </source>
</evidence>
<comment type="caution">
    <text evidence="2">The sequence shown here is derived from an EMBL/GenBank/DDBJ whole genome shotgun (WGS) entry which is preliminary data.</text>
</comment>
<dbReference type="VEuPathDB" id="TriTrypDB:TRSC58_05225"/>
<gene>
    <name evidence="2" type="ORF">TRSC58_05225</name>
</gene>
<dbReference type="OrthoDB" id="245373at2759"/>
<sequence>MRQETDTRETARRSGVFPPRPWISSASQATTFDDTQPLVRLLGCSRVTPTLSFSDEYHLTPIRQRRKCNSHQRLVRFSDRKYLVETRRRAAATIIRWWRSRETRAEERRLFALALIQRVGRRYLVQRHIWHWLEAARNPTSQLVRRMHVHANILTLLHKLAGAGVMQVSADGVGFSLYGNHGLSNSNNGVSRRFHNAASSGVAEANASMRGWSKHVCGVQLANCGFGNNSIAPTAVANKDAKSAVVFDANSFPVSSPVNETAEPIHSPLHSHGEGVRIFSHMVLPNNAKRVDETRPRSEAFCCMFNSRVSLEPLSIRVVSASPSIDHAELGPWNPASAKRSTIVRVRPNTSPI</sequence>
<dbReference type="AlphaFoldDB" id="A0A061J1G2"/>
<feature type="region of interest" description="Disordered" evidence="1">
    <location>
        <begin position="1"/>
        <end position="21"/>
    </location>
</feature>
<dbReference type="EMBL" id="AUPL01005225">
    <property type="protein sequence ID" value="ESL07092.1"/>
    <property type="molecule type" value="Genomic_DNA"/>
</dbReference>
<feature type="compositionally biased region" description="Basic and acidic residues" evidence="1">
    <location>
        <begin position="1"/>
        <end position="12"/>
    </location>
</feature>
<accession>A0A061J1G2</accession>
<proteinExistence type="predicted"/>
<protein>
    <submittedName>
        <fullName evidence="2">Uncharacterized protein</fullName>
    </submittedName>
</protein>
<evidence type="ECO:0000256" key="1">
    <source>
        <dbReference type="SAM" id="MobiDB-lite"/>
    </source>
</evidence>
<reference evidence="2 3" key="1">
    <citation type="submission" date="2013-07" db="EMBL/GenBank/DDBJ databases">
        <authorList>
            <person name="Stoco P.H."/>
            <person name="Wagner G."/>
            <person name="Gerber A."/>
            <person name="Zaha A."/>
            <person name="Thompson C."/>
            <person name="Bartholomeu D.C."/>
            <person name="Luckemeyer D.D."/>
            <person name="Bahia D."/>
            <person name="Loreto E."/>
            <person name="Prestes E.B."/>
            <person name="Lima F.M."/>
            <person name="Rodrigues-Luiz G."/>
            <person name="Vallejo G.A."/>
            <person name="Filho J.F."/>
            <person name="Monteiro K.M."/>
            <person name="Tyler K.M."/>
            <person name="de Almeida L.G."/>
            <person name="Ortiz M.F."/>
            <person name="Siervo M.A."/>
            <person name="de Moraes M.H."/>
            <person name="Cunha O.L."/>
            <person name="Mendonca-Neto R."/>
            <person name="Silva R."/>
            <person name="Teixeira S.M."/>
            <person name="Murta S.M."/>
            <person name="Sincero T.C."/>
            <person name="Mendes T.A."/>
            <person name="Urmenyi T.P."/>
            <person name="Silva V.G."/>
            <person name="da Rocha W.D."/>
            <person name="Andersson B."/>
            <person name="Romanha A.J."/>
            <person name="Steindel M."/>
            <person name="de Vasconcelos A.T."/>
            <person name="Grisard E.C."/>
        </authorList>
    </citation>
    <scope>NUCLEOTIDE SEQUENCE [LARGE SCALE GENOMIC DNA]</scope>
    <source>
        <strain evidence="2 3">SC58</strain>
    </source>
</reference>
<evidence type="ECO:0000313" key="2">
    <source>
        <dbReference type="EMBL" id="ESL07092.1"/>
    </source>
</evidence>
<name>A0A061J1G2_TRYRA</name>
<organism evidence="2 3">
    <name type="scientific">Trypanosoma rangeli SC58</name>
    <dbReference type="NCBI Taxonomy" id="429131"/>
    <lineage>
        <taxon>Eukaryota</taxon>
        <taxon>Discoba</taxon>
        <taxon>Euglenozoa</taxon>
        <taxon>Kinetoplastea</taxon>
        <taxon>Metakinetoplastina</taxon>
        <taxon>Trypanosomatida</taxon>
        <taxon>Trypanosomatidae</taxon>
        <taxon>Trypanosoma</taxon>
        <taxon>Herpetosoma</taxon>
    </lineage>
</organism>